<evidence type="ECO:0000313" key="2">
    <source>
        <dbReference type="EMBL" id="KAL1899450.1"/>
    </source>
</evidence>
<gene>
    <name evidence="2" type="ORF">Sste5346_002847</name>
</gene>
<accession>A0ABR3ZGC2</accession>
<protein>
    <submittedName>
        <fullName evidence="2">Uncharacterized protein</fullName>
    </submittedName>
</protein>
<reference evidence="2 3" key="1">
    <citation type="journal article" date="2024" name="IMA Fungus">
        <title>IMA Genome - F19 : A genome assembly and annotation guide to empower mycologists, including annotated draft genome sequences of Ceratocystis pirilliformis, Diaporthe australafricana, Fusarium ophioides, Paecilomyces lecythidis, and Sporothrix stenoceras.</title>
        <authorList>
            <person name="Aylward J."/>
            <person name="Wilson A.M."/>
            <person name="Visagie C.M."/>
            <person name="Spraker J."/>
            <person name="Barnes I."/>
            <person name="Buitendag C."/>
            <person name="Ceriani C."/>
            <person name="Del Mar Angel L."/>
            <person name="du Plessis D."/>
            <person name="Fuchs T."/>
            <person name="Gasser K."/>
            <person name="Kramer D."/>
            <person name="Li W."/>
            <person name="Munsamy K."/>
            <person name="Piso A."/>
            <person name="Price J.L."/>
            <person name="Sonnekus B."/>
            <person name="Thomas C."/>
            <person name="van der Nest A."/>
            <person name="van Dijk A."/>
            <person name="van Heerden A."/>
            <person name="van Vuuren N."/>
            <person name="Yilmaz N."/>
            <person name="Duong T.A."/>
            <person name="van der Merwe N.A."/>
            <person name="Wingfield M.J."/>
            <person name="Wingfield B.D."/>
        </authorList>
    </citation>
    <scope>NUCLEOTIDE SEQUENCE [LARGE SCALE GENOMIC DNA]</scope>
    <source>
        <strain evidence="2 3">CMW 5346</strain>
    </source>
</reference>
<feature type="compositionally biased region" description="Low complexity" evidence="1">
    <location>
        <begin position="23"/>
        <end position="37"/>
    </location>
</feature>
<organism evidence="2 3">
    <name type="scientific">Sporothrix stenoceras</name>
    <dbReference type="NCBI Taxonomy" id="5173"/>
    <lineage>
        <taxon>Eukaryota</taxon>
        <taxon>Fungi</taxon>
        <taxon>Dikarya</taxon>
        <taxon>Ascomycota</taxon>
        <taxon>Pezizomycotina</taxon>
        <taxon>Sordariomycetes</taxon>
        <taxon>Sordariomycetidae</taxon>
        <taxon>Ophiostomatales</taxon>
        <taxon>Ophiostomataceae</taxon>
        <taxon>Sporothrix</taxon>
    </lineage>
</organism>
<feature type="region of interest" description="Disordered" evidence="1">
    <location>
        <begin position="23"/>
        <end position="153"/>
    </location>
</feature>
<feature type="compositionally biased region" description="Pro residues" evidence="1">
    <location>
        <begin position="45"/>
        <end position="55"/>
    </location>
</feature>
<dbReference type="EMBL" id="JAWCUI010000012">
    <property type="protein sequence ID" value="KAL1899450.1"/>
    <property type="molecule type" value="Genomic_DNA"/>
</dbReference>
<keyword evidence="3" id="KW-1185">Reference proteome</keyword>
<name>A0ABR3ZGC2_9PEZI</name>
<proteinExistence type="predicted"/>
<sequence length="339" mass="35364">MVDGGFTKEQLAIAKQLQASYCSSGTFKSSSSNGSASRQQVGRQPAPPVRMPPSSGPVTRSQAGSVLRSSNGLVRPLPSGAYSATASRNVAGPTSKPNTIPPASVQKKKPVQSAPQQAPKPVQAPSAQVTATQKAPMQSAPKPAGLSASQPAAQSMVTLAHRPPPLGTFRQDLLSMEPLPVISTPTMVAMPVSQDTEMANSGFVTGLAKATAPVPTQAPISQEYKATPVAPASSKAPITDLVLNAPAAVCEAIKINQMGKPVLWNYMTEVPSVRELTVAEKEGLKALPPPGLGDRPPWTRAWHPNEQPLRIGPNSEIIDVDTPITPMKPVIGLMGSRHA</sequence>
<evidence type="ECO:0000256" key="1">
    <source>
        <dbReference type="SAM" id="MobiDB-lite"/>
    </source>
</evidence>
<comment type="caution">
    <text evidence="2">The sequence shown here is derived from an EMBL/GenBank/DDBJ whole genome shotgun (WGS) entry which is preliminary data.</text>
</comment>
<feature type="compositionally biased region" description="Polar residues" evidence="1">
    <location>
        <begin position="56"/>
        <end position="72"/>
    </location>
</feature>
<evidence type="ECO:0000313" key="3">
    <source>
        <dbReference type="Proteomes" id="UP001583186"/>
    </source>
</evidence>
<feature type="compositionally biased region" description="Low complexity" evidence="1">
    <location>
        <begin position="111"/>
        <end position="129"/>
    </location>
</feature>
<dbReference type="Proteomes" id="UP001583186">
    <property type="component" value="Unassembled WGS sequence"/>
</dbReference>